<evidence type="ECO:0000313" key="6">
    <source>
        <dbReference type="EMBL" id="RDI24335.1"/>
    </source>
</evidence>
<dbReference type="Proteomes" id="UP000255265">
    <property type="component" value="Unassembled WGS sequence"/>
</dbReference>
<dbReference type="InterPro" id="IPR036390">
    <property type="entry name" value="WH_DNA-bd_sf"/>
</dbReference>
<evidence type="ECO:0000259" key="5">
    <source>
        <dbReference type="PROSITE" id="PS50931"/>
    </source>
</evidence>
<dbReference type="PROSITE" id="PS50931">
    <property type="entry name" value="HTH_LYSR"/>
    <property type="match status" value="1"/>
</dbReference>
<accession>A0A370FE69</accession>
<dbReference type="PANTHER" id="PTHR30537:SF17">
    <property type="entry name" value="LYSR-FAMILY REGULATORY PROTEIN"/>
    <property type="match status" value="1"/>
</dbReference>
<dbReference type="InterPro" id="IPR005119">
    <property type="entry name" value="LysR_subst-bd"/>
</dbReference>
<comment type="similarity">
    <text evidence="1">Belongs to the LysR transcriptional regulatory family.</text>
</comment>
<dbReference type="SUPFAM" id="SSF46785">
    <property type="entry name" value="Winged helix' DNA-binding domain"/>
    <property type="match status" value="1"/>
</dbReference>
<evidence type="ECO:0000256" key="2">
    <source>
        <dbReference type="ARBA" id="ARBA00023015"/>
    </source>
</evidence>
<dbReference type="InterPro" id="IPR036388">
    <property type="entry name" value="WH-like_DNA-bd_sf"/>
</dbReference>
<evidence type="ECO:0000256" key="4">
    <source>
        <dbReference type="ARBA" id="ARBA00023163"/>
    </source>
</evidence>
<sequence>MDQIQTMRVFVRVVEAGNFTRAGDSLGLPKATVTKQIQSLESRLRVKLLNRTTRRVTVTPDGAAYYERVARLLSDFDELESSMTNSNAAPSGRLRVDVGTAMARLVLIPRLQSFCDQYPDIQVDLGVSDRPVDLIGDNVDVVIRGGEIGDQSLVARRIGTLPFMTVASPDYLKRYGVPRTPHDLERGRQHVINFFSHNSRRVYPLEFHKDGETLEVTGPARLAVNDSNAYTEAALAGFGVAQMVRFIAAPYVARGELVELFPDWECPPLPVHVVYPPNRHLSAKVRAFVDWTAAEFARNQDLARAPDTAAVRAG</sequence>
<dbReference type="InterPro" id="IPR058163">
    <property type="entry name" value="LysR-type_TF_proteobact-type"/>
</dbReference>
<dbReference type="OrthoDB" id="9076738at2"/>
<dbReference type="InterPro" id="IPR000847">
    <property type="entry name" value="LysR_HTH_N"/>
</dbReference>
<comment type="caution">
    <text evidence="6">The sequence shown here is derived from an EMBL/GenBank/DDBJ whole genome shotgun (WGS) entry which is preliminary data.</text>
</comment>
<dbReference type="Pfam" id="PF03466">
    <property type="entry name" value="LysR_substrate"/>
    <property type="match status" value="1"/>
</dbReference>
<evidence type="ECO:0000256" key="3">
    <source>
        <dbReference type="ARBA" id="ARBA00023125"/>
    </source>
</evidence>
<dbReference type="Gene3D" id="3.40.190.290">
    <property type="match status" value="1"/>
</dbReference>
<dbReference type="EMBL" id="QQAV01000005">
    <property type="protein sequence ID" value="RDI24335.1"/>
    <property type="molecule type" value="Genomic_DNA"/>
</dbReference>
<keyword evidence="3 6" id="KW-0238">DNA-binding</keyword>
<dbReference type="GO" id="GO:0043565">
    <property type="term" value="F:sequence-specific DNA binding"/>
    <property type="evidence" value="ECO:0007669"/>
    <property type="project" value="TreeGrafter"/>
</dbReference>
<dbReference type="PANTHER" id="PTHR30537">
    <property type="entry name" value="HTH-TYPE TRANSCRIPTIONAL REGULATOR"/>
    <property type="match status" value="1"/>
</dbReference>
<evidence type="ECO:0000313" key="7">
    <source>
        <dbReference type="Proteomes" id="UP000255265"/>
    </source>
</evidence>
<organism evidence="6 7">
    <name type="scientific">Pseudacidovorax intermedius</name>
    <dbReference type="NCBI Taxonomy" id="433924"/>
    <lineage>
        <taxon>Bacteria</taxon>
        <taxon>Pseudomonadati</taxon>
        <taxon>Pseudomonadota</taxon>
        <taxon>Betaproteobacteria</taxon>
        <taxon>Burkholderiales</taxon>
        <taxon>Comamonadaceae</taxon>
        <taxon>Pseudacidovorax</taxon>
    </lineage>
</organism>
<dbReference type="Pfam" id="PF00126">
    <property type="entry name" value="HTH_1"/>
    <property type="match status" value="1"/>
</dbReference>
<dbReference type="Gene3D" id="1.10.10.10">
    <property type="entry name" value="Winged helix-like DNA-binding domain superfamily/Winged helix DNA-binding domain"/>
    <property type="match status" value="1"/>
</dbReference>
<dbReference type="RefSeq" id="WP_017760940.1">
    <property type="nucleotide sequence ID" value="NZ_QQAV01000005.1"/>
</dbReference>
<name>A0A370FE69_9BURK</name>
<feature type="domain" description="HTH lysR-type" evidence="5">
    <location>
        <begin position="1"/>
        <end position="59"/>
    </location>
</feature>
<keyword evidence="7" id="KW-1185">Reference proteome</keyword>
<dbReference type="SUPFAM" id="SSF53850">
    <property type="entry name" value="Periplasmic binding protein-like II"/>
    <property type="match status" value="1"/>
</dbReference>
<keyword evidence="4" id="KW-0804">Transcription</keyword>
<keyword evidence="2" id="KW-0805">Transcription regulation</keyword>
<dbReference type="GO" id="GO:0003700">
    <property type="term" value="F:DNA-binding transcription factor activity"/>
    <property type="evidence" value="ECO:0007669"/>
    <property type="project" value="InterPro"/>
</dbReference>
<proteinExistence type="inferred from homology"/>
<evidence type="ECO:0000256" key="1">
    <source>
        <dbReference type="ARBA" id="ARBA00009437"/>
    </source>
</evidence>
<gene>
    <name evidence="6" type="ORF">DFR41_105250</name>
</gene>
<protein>
    <submittedName>
        <fullName evidence="6">DNA-binding transcriptional LysR family regulator</fullName>
    </submittedName>
</protein>
<dbReference type="GO" id="GO:0006351">
    <property type="term" value="P:DNA-templated transcription"/>
    <property type="evidence" value="ECO:0007669"/>
    <property type="project" value="TreeGrafter"/>
</dbReference>
<dbReference type="FunFam" id="1.10.10.10:FF:000001">
    <property type="entry name" value="LysR family transcriptional regulator"/>
    <property type="match status" value="1"/>
</dbReference>
<dbReference type="AlphaFoldDB" id="A0A370FE69"/>
<reference evidence="6 7" key="1">
    <citation type="submission" date="2018-07" db="EMBL/GenBank/DDBJ databases">
        <title>Genomic Encyclopedia of Type Strains, Phase IV (KMG-IV): sequencing the most valuable type-strain genomes for metagenomic binning, comparative biology and taxonomic classification.</title>
        <authorList>
            <person name="Goeker M."/>
        </authorList>
    </citation>
    <scope>NUCLEOTIDE SEQUENCE [LARGE SCALE GENOMIC DNA]</scope>
    <source>
        <strain evidence="6 7">DSM 21352</strain>
    </source>
</reference>
<dbReference type="CDD" id="cd08472">
    <property type="entry name" value="PBP2_CrgA_like_3"/>
    <property type="match status" value="1"/>
</dbReference>